<proteinExistence type="predicted"/>
<evidence type="ECO:0000256" key="1">
    <source>
        <dbReference type="SAM" id="SignalP"/>
    </source>
</evidence>
<keyword evidence="3" id="KW-1185">Reference proteome</keyword>
<dbReference type="RefSeq" id="XP_004039405.1">
    <property type="nucleotide sequence ID" value="XM_004039357.1"/>
</dbReference>
<feature type="signal peptide" evidence="1">
    <location>
        <begin position="1"/>
        <end position="19"/>
    </location>
</feature>
<accession>G0QL06</accession>
<gene>
    <name evidence="2" type="ORF">IMG5_024060</name>
</gene>
<evidence type="ECO:0000313" key="2">
    <source>
        <dbReference type="EMBL" id="EGR34101.1"/>
    </source>
</evidence>
<sequence length="142" mass="17391">MFKYFLITIIFYIITPYYAQQCFSELSIYITEEEMKQKQTHQQYKKRLRYLIEQYDGLKQGSLSSRACLLMGLKQNQYTYLGETFIKIRLSCMSNMQRGKCQNYKQYAFYECLWDYFTYSGQILTEYYSFWRSRPCIKCMEL</sequence>
<dbReference type="EMBL" id="GL983206">
    <property type="protein sequence ID" value="EGR34101.1"/>
    <property type="molecule type" value="Genomic_DNA"/>
</dbReference>
<evidence type="ECO:0000313" key="3">
    <source>
        <dbReference type="Proteomes" id="UP000008983"/>
    </source>
</evidence>
<dbReference type="GeneID" id="14910288"/>
<reference evidence="2 3" key="1">
    <citation type="submission" date="2011-07" db="EMBL/GenBank/DDBJ databases">
        <authorList>
            <person name="Coyne R."/>
            <person name="Brami D."/>
            <person name="Johnson J."/>
            <person name="Hostetler J."/>
            <person name="Hannick L."/>
            <person name="Clark T."/>
            <person name="Cassidy-Hanley D."/>
            <person name="Inman J."/>
        </authorList>
    </citation>
    <scope>NUCLEOTIDE SEQUENCE [LARGE SCALE GENOMIC DNA]</scope>
    <source>
        <strain evidence="2 3">G5</strain>
    </source>
</reference>
<protein>
    <submittedName>
        <fullName evidence="2">Uncharacterized protein</fullName>
    </submittedName>
</protein>
<dbReference type="Proteomes" id="UP000008983">
    <property type="component" value="Unassembled WGS sequence"/>
</dbReference>
<organism evidence="2 3">
    <name type="scientific">Ichthyophthirius multifiliis</name>
    <name type="common">White spot disease agent</name>
    <name type="synonym">Ich</name>
    <dbReference type="NCBI Taxonomy" id="5932"/>
    <lineage>
        <taxon>Eukaryota</taxon>
        <taxon>Sar</taxon>
        <taxon>Alveolata</taxon>
        <taxon>Ciliophora</taxon>
        <taxon>Intramacronucleata</taxon>
        <taxon>Oligohymenophorea</taxon>
        <taxon>Hymenostomatida</taxon>
        <taxon>Ophryoglenina</taxon>
        <taxon>Ichthyophthirius</taxon>
    </lineage>
</organism>
<keyword evidence="1" id="KW-0732">Signal</keyword>
<dbReference type="InParanoid" id="G0QL06"/>
<dbReference type="AlphaFoldDB" id="G0QL06"/>
<feature type="chain" id="PRO_5003407690" evidence="1">
    <location>
        <begin position="20"/>
        <end position="142"/>
    </location>
</feature>
<name>G0QL06_ICHMU</name>